<name>A0A1Q6DV62_METT1</name>
<dbReference type="STRING" id="1903181.BTN85_0720"/>
<evidence type="ECO:0000313" key="1">
    <source>
        <dbReference type="EMBL" id="OKY78233.1"/>
    </source>
</evidence>
<accession>A0A1Q6DV62</accession>
<comment type="caution">
    <text evidence="1">The sequence shown here is derived from an EMBL/GenBank/DDBJ whole genome shotgun (WGS) entry which is preliminary data.</text>
</comment>
<protein>
    <submittedName>
        <fullName evidence="1">Subunit of KEOPS complex, Pcc1 subunit</fullName>
    </submittedName>
</protein>
<dbReference type="AlphaFoldDB" id="A0A1Q6DV62"/>
<evidence type="ECO:0000313" key="2">
    <source>
        <dbReference type="Proteomes" id="UP000185744"/>
    </source>
</evidence>
<gene>
    <name evidence="1" type="ORF">BTN85_0720</name>
</gene>
<organism evidence="1 2">
    <name type="scientific">Methanohalarchaeum thermophilum</name>
    <dbReference type="NCBI Taxonomy" id="1903181"/>
    <lineage>
        <taxon>Archaea</taxon>
        <taxon>Methanobacteriati</taxon>
        <taxon>Methanobacteriota</taxon>
        <taxon>Methanonatronarchaeia</taxon>
        <taxon>Methanonatronarchaeales</taxon>
        <taxon>Methanonatronarchaeaceae</taxon>
        <taxon>Candidatus Methanohalarchaeum</taxon>
    </lineage>
</organism>
<keyword evidence="2" id="KW-1185">Reference proteome</keyword>
<proteinExistence type="predicted"/>
<dbReference type="EMBL" id="MSDW01000001">
    <property type="protein sequence ID" value="OKY78233.1"/>
    <property type="molecule type" value="Genomic_DNA"/>
</dbReference>
<dbReference type="Proteomes" id="UP000185744">
    <property type="component" value="Unassembled WGS sequence"/>
</dbReference>
<reference evidence="1" key="1">
    <citation type="submission" date="2016-12" db="EMBL/GenBank/DDBJ databases">
        <title>Discovery of methanogenic haloarchaea.</title>
        <authorList>
            <person name="Sorokin D.Y."/>
            <person name="Makarova K.S."/>
            <person name="Abbas B."/>
            <person name="Ferrer M."/>
            <person name="Golyshin P.N."/>
        </authorList>
    </citation>
    <scope>NUCLEOTIDE SEQUENCE [LARGE SCALE GENOMIC DNA]</scope>
    <source>
        <strain evidence="1">HMET1</strain>
    </source>
</reference>
<sequence>MIKGKIKINSKNPEEISKSVGPDNLCNLHTWAEEDAVVTEFEFNELNTAISTLDDLLESTKLAKKVVSKWK</sequence>
<dbReference type="InParanoid" id="A0A1Q6DV62"/>
<dbReference type="NCBIfam" id="NF011470">
    <property type="entry name" value="PRK14887.1"/>
    <property type="match status" value="1"/>
</dbReference>